<dbReference type="EMBL" id="KL367484">
    <property type="protein sequence ID" value="KFD71003.1"/>
    <property type="molecule type" value="Genomic_DNA"/>
</dbReference>
<dbReference type="Gene3D" id="3.30.1370.60">
    <property type="entry name" value="Hypothetical oxidoreductase yiak, domain 2"/>
    <property type="match status" value="1"/>
</dbReference>
<keyword evidence="2" id="KW-0560">Oxidoreductase</keyword>
<protein>
    <recommendedName>
        <fullName evidence="4">Malate/L-lactate dehydrogenase</fullName>
    </recommendedName>
</protein>
<dbReference type="Proteomes" id="UP000030758">
    <property type="component" value="Unassembled WGS sequence"/>
</dbReference>
<dbReference type="SUPFAM" id="SSF89733">
    <property type="entry name" value="L-sulfolactate dehydrogenase-like"/>
    <property type="match status" value="1"/>
</dbReference>
<reference evidence="3" key="1">
    <citation type="journal article" date="2014" name="Nat. Genet.">
        <title>Genome and transcriptome of the porcine whipworm Trichuris suis.</title>
        <authorList>
            <person name="Jex A.R."/>
            <person name="Nejsum P."/>
            <person name="Schwarz E.M."/>
            <person name="Hu L."/>
            <person name="Young N.D."/>
            <person name="Hall R.S."/>
            <person name="Korhonen P.K."/>
            <person name="Liao S."/>
            <person name="Thamsborg S."/>
            <person name="Xia J."/>
            <person name="Xu P."/>
            <person name="Wang S."/>
            <person name="Scheerlinck J.P."/>
            <person name="Hofmann A."/>
            <person name="Sternberg P.W."/>
            <person name="Wang J."/>
            <person name="Gasser R.B."/>
        </authorList>
    </citation>
    <scope>NUCLEOTIDE SEQUENCE [LARGE SCALE GENOMIC DNA]</scope>
    <source>
        <strain evidence="3">DCEP-RM93F</strain>
    </source>
</reference>
<name>A0A085NNF7_9BILA</name>
<dbReference type="AlphaFoldDB" id="A0A085NNF7"/>
<evidence type="ECO:0000256" key="2">
    <source>
        <dbReference type="ARBA" id="ARBA00023002"/>
    </source>
</evidence>
<dbReference type="InterPro" id="IPR036111">
    <property type="entry name" value="Mal/L-sulfo/L-lacto_DH-like_sf"/>
</dbReference>
<dbReference type="Pfam" id="PF02615">
    <property type="entry name" value="Ldh_2"/>
    <property type="match status" value="1"/>
</dbReference>
<proteinExistence type="inferred from homology"/>
<dbReference type="Gene3D" id="1.10.1530.10">
    <property type="match status" value="1"/>
</dbReference>
<dbReference type="InterPro" id="IPR043144">
    <property type="entry name" value="Mal/L-sulf/L-lact_DH-like_ah"/>
</dbReference>
<dbReference type="GO" id="GO:0016491">
    <property type="term" value="F:oxidoreductase activity"/>
    <property type="evidence" value="ECO:0007669"/>
    <property type="project" value="UniProtKB-KW"/>
</dbReference>
<dbReference type="PANTHER" id="PTHR11091">
    <property type="entry name" value="OXIDOREDUCTASE-RELATED"/>
    <property type="match status" value="1"/>
</dbReference>
<dbReference type="PANTHER" id="PTHR11091:SF0">
    <property type="entry name" value="MALATE DEHYDROGENASE"/>
    <property type="match status" value="1"/>
</dbReference>
<accession>A0A085NNF7</accession>
<comment type="similarity">
    <text evidence="1">Belongs to the LDH2/MDH2 oxidoreductase family.</text>
</comment>
<sequence length="402" mass="43721">MFSLPRMRLSFGSISQRIRDQLPTFHRRSYSIDQRGYDYLLTINEVKDFMTACIVNAGADEQHASMLADVLIAADYRGHYSHGLNRLDMYINDLNGSFCKGSGVPTVLSDKAATAWVDGENLLGPVVGNFCMDLAIQKAQTAGVGWVVAKGSNHYGIAGHYAMQASAVGLLGMSFTNTSPLSFPTRSRQATMGTNPLSLAAPAVNNDSFVLDMATTTVALGKIELADRKNEKIPTSWAADNGGRETRDPKKVLQSGGLLPLGGTEITFNLKNVLNLAGYKGYGLATMVEVFCGILSGANYGKHIRRWKDSTKVANLGQCFVAIDPNAFAPGFPERMQDLMNDLRQSLSVEKDKPVLVAGDPEKAHMKYCDSLGGIPYHANQITFMKEIGKRQNVPMPSIKKV</sequence>
<gene>
    <name evidence="3" type="ORF">M514_02580</name>
</gene>
<evidence type="ECO:0008006" key="4">
    <source>
        <dbReference type="Google" id="ProtNLM"/>
    </source>
</evidence>
<dbReference type="InterPro" id="IPR043143">
    <property type="entry name" value="Mal/L-sulf/L-lact_DH-like_NADP"/>
</dbReference>
<dbReference type="InterPro" id="IPR003767">
    <property type="entry name" value="Malate/L-lactate_DH-like"/>
</dbReference>
<evidence type="ECO:0000256" key="1">
    <source>
        <dbReference type="ARBA" id="ARBA00006056"/>
    </source>
</evidence>
<organism evidence="3">
    <name type="scientific">Trichuris suis</name>
    <name type="common">pig whipworm</name>
    <dbReference type="NCBI Taxonomy" id="68888"/>
    <lineage>
        <taxon>Eukaryota</taxon>
        <taxon>Metazoa</taxon>
        <taxon>Ecdysozoa</taxon>
        <taxon>Nematoda</taxon>
        <taxon>Enoplea</taxon>
        <taxon>Dorylaimia</taxon>
        <taxon>Trichinellida</taxon>
        <taxon>Trichuridae</taxon>
        <taxon>Trichuris</taxon>
    </lineage>
</organism>
<evidence type="ECO:0000313" key="3">
    <source>
        <dbReference type="EMBL" id="KFD71003.1"/>
    </source>
</evidence>